<dbReference type="Proteomes" id="UP000003860">
    <property type="component" value="Unassembled WGS sequence"/>
</dbReference>
<dbReference type="Pfam" id="PF16157">
    <property type="entry name" value="DUF4865"/>
    <property type="match status" value="1"/>
</dbReference>
<comment type="caution">
    <text evidence="1">The sequence shown here is derived from an EMBL/GenBank/DDBJ whole genome shotgun (WGS) entry which is preliminary data.</text>
</comment>
<evidence type="ECO:0000313" key="2">
    <source>
        <dbReference type="Proteomes" id="UP000003860"/>
    </source>
</evidence>
<protein>
    <submittedName>
        <fullName evidence="1">Uncharacterized protein</fullName>
    </submittedName>
</protein>
<accession>F1T7Y1</accession>
<dbReference type="RefSeq" id="WP_004616402.1">
    <property type="nucleotide sequence ID" value="NZ_ACXX02000001.1"/>
</dbReference>
<dbReference type="STRING" id="588581.Cpap_4017"/>
<reference evidence="1" key="2">
    <citation type="submission" date="2011-01" db="EMBL/GenBank/DDBJ databases">
        <title>The Non-contiguous Finished genome of Clostridium papyrosolvens.</title>
        <authorList>
            <person name="Lucas S."/>
            <person name="Copeland A."/>
            <person name="Lapidus A."/>
            <person name="Cheng J.-F."/>
            <person name="Goodwin L."/>
            <person name="Pitluck S."/>
            <person name="Misra M."/>
            <person name="Chertkov O."/>
            <person name="Detter J.C."/>
            <person name="Han C."/>
            <person name="Tapia R."/>
            <person name="Land M."/>
            <person name="Hauser L."/>
            <person name="Kyrpides N."/>
            <person name="Ivanova N."/>
            <person name="Pagani I."/>
            <person name="Mouttaki H."/>
            <person name="He Z."/>
            <person name="Zhou J."/>
            <person name="Hemme C.L."/>
            <person name="Woyke T."/>
        </authorList>
    </citation>
    <scope>NUCLEOTIDE SEQUENCE [LARGE SCALE GENOMIC DNA]</scope>
    <source>
        <strain evidence="1">DSM 2782</strain>
    </source>
</reference>
<proteinExistence type="predicted"/>
<dbReference type="AlphaFoldDB" id="F1T7Y1"/>
<reference evidence="1" key="1">
    <citation type="submission" date="2009-07" db="EMBL/GenBank/DDBJ databases">
        <authorList>
            <consortium name="US DOE Joint Genome Institute (JGI-PGF)"/>
            <person name="Lucas S."/>
            <person name="Copeland A."/>
            <person name="Lapidus A."/>
            <person name="Glavina del Rio T."/>
            <person name="Tice H."/>
            <person name="Bruce D."/>
            <person name="Goodwin L."/>
            <person name="Pitluck S."/>
            <person name="Larimer F."/>
            <person name="Land M.L."/>
            <person name="Mouttaki H."/>
            <person name="He Z."/>
            <person name="Zhou J."/>
            <person name="Hemme C.L."/>
        </authorList>
    </citation>
    <scope>NUCLEOTIDE SEQUENCE</scope>
    <source>
        <strain evidence="1">DSM 2782</strain>
    </source>
</reference>
<sequence>MIATQYKIILPSDYDMIIITDRVKNNGYITDGFGNLKLKLYLITEKRGNNSLSNSYSPFFLLYSPPSFSCCLPLKIPLLLLVKEVY</sequence>
<dbReference type="InterPro" id="IPR032349">
    <property type="entry name" value="DUF4865"/>
</dbReference>
<dbReference type="EMBL" id="ACXX02000001">
    <property type="protein sequence ID" value="EGD49579.1"/>
    <property type="molecule type" value="Genomic_DNA"/>
</dbReference>
<keyword evidence="2" id="KW-1185">Reference proteome</keyword>
<organism evidence="1 2">
    <name type="scientific">Ruminiclostridium papyrosolvens DSM 2782</name>
    <dbReference type="NCBI Taxonomy" id="588581"/>
    <lineage>
        <taxon>Bacteria</taxon>
        <taxon>Bacillati</taxon>
        <taxon>Bacillota</taxon>
        <taxon>Clostridia</taxon>
        <taxon>Eubacteriales</taxon>
        <taxon>Oscillospiraceae</taxon>
        <taxon>Ruminiclostridium</taxon>
    </lineage>
</organism>
<dbReference type="OrthoDB" id="2065010at2"/>
<evidence type="ECO:0000313" key="1">
    <source>
        <dbReference type="EMBL" id="EGD49579.1"/>
    </source>
</evidence>
<gene>
    <name evidence="1" type="ORF">Cpap_4017</name>
</gene>
<name>F1T7Y1_9FIRM</name>